<keyword evidence="2" id="KW-1185">Reference proteome</keyword>
<reference evidence="2" key="1">
    <citation type="submission" date="2024-07" db="EMBL/GenBank/DDBJ databases">
        <title>Two chromosome-level genome assemblies of Korean endemic species Abeliophyllum distichum and Forsythia ovata (Oleaceae).</title>
        <authorList>
            <person name="Jang H."/>
        </authorList>
    </citation>
    <scope>NUCLEOTIDE SEQUENCE [LARGE SCALE GENOMIC DNA]</scope>
</reference>
<evidence type="ECO:0000313" key="1">
    <source>
        <dbReference type="EMBL" id="KAL2543709.1"/>
    </source>
</evidence>
<dbReference type="Proteomes" id="UP001604277">
    <property type="component" value="Unassembled WGS sequence"/>
</dbReference>
<evidence type="ECO:0000313" key="2">
    <source>
        <dbReference type="Proteomes" id="UP001604277"/>
    </source>
</evidence>
<comment type="caution">
    <text evidence="1">The sequence shown here is derived from an EMBL/GenBank/DDBJ whole genome shotgun (WGS) entry which is preliminary data.</text>
</comment>
<accession>A0ABD1W238</accession>
<organism evidence="1 2">
    <name type="scientific">Forsythia ovata</name>
    <dbReference type="NCBI Taxonomy" id="205694"/>
    <lineage>
        <taxon>Eukaryota</taxon>
        <taxon>Viridiplantae</taxon>
        <taxon>Streptophyta</taxon>
        <taxon>Embryophyta</taxon>
        <taxon>Tracheophyta</taxon>
        <taxon>Spermatophyta</taxon>
        <taxon>Magnoliopsida</taxon>
        <taxon>eudicotyledons</taxon>
        <taxon>Gunneridae</taxon>
        <taxon>Pentapetalae</taxon>
        <taxon>asterids</taxon>
        <taxon>lamiids</taxon>
        <taxon>Lamiales</taxon>
        <taxon>Oleaceae</taxon>
        <taxon>Forsythieae</taxon>
        <taxon>Forsythia</taxon>
    </lineage>
</organism>
<protein>
    <submittedName>
        <fullName evidence="1">TF-B3 domain-containing protein</fullName>
    </submittedName>
</protein>
<gene>
    <name evidence="1" type="ORF">Fot_12942</name>
</gene>
<sequence length="116" mass="13528">MTLESVQVGRFMVSKKSIECIGNVLNLDRFLDEDFFCVPHQLGGVLYNPYLENGYIPQGIPDHQAVFNRNLFQIFDTNGEKLVRLGSSATKKARKRRMTRQRLIYLHDYPHHSHHN</sequence>
<proteinExistence type="predicted"/>
<dbReference type="AlphaFoldDB" id="A0ABD1W238"/>
<name>A0ABD1W238_9LAMI</name>
<dbReference type="EMBL" id="JBFOLJ010000004">
    <property type="protein sequence ID" value="KAL2543709.1"/>
    <property type="molecule type" value="Genomic_DNA"/>
</dbReference>